<protein>
    <submittedName>
        <fullName evidence="2">Uncharacterized protein</fullName>
    </submittedName>
</protein>
<accession>A0AAD7ESQ3</accession>
<name>A0AAD7ESQ3_9AGAR</name>
<gene>
    <name evidence="2" type="ORF">DFH08DRAFT_960675</name>
</gene>
<dbReference type="AlphaFoldDB" id="A0AAD7ESQ3"/>
<keyword evidence="3" id="KW-1185">Reference proteome</keyword>
<evidence type="ECO:0000313" key="2">
    <source>
        <dbReference type="EMBL" id="KAJ7347335.1"/>
    </source>
</evidence>
<sequence>MDQIEFSMDSYYPAVTTPRPPHLYQPAIHLQDLLQFANSIAIHCEDNDPQICGERTIPVLQVGSTDPQDLESDELAESESSLSPSPTPTLPTLECIPPRLITYAHRDREWAAAERVAVVAFAAHCRAVSLLALERRLSSPWQSPCLQHPAPEQSAEELRQDSGHVLYSLIKGLSRPLVDQLDYVMLVVADGPNHNREWWAGITQRPTREIARVARQSRPGADSMLDSIHFGMGFSTEDHRPFALPHTMVHHAVDPDEMISLVKNQSLHTISAYQNRYAAAAAKTGKVEGRCFAPIPFTDTVFMTCEIIFHNTSLSRVNYETAFKTMEAITALGAYDHTKGGHVISWDDHAMIELPLVPPS</sequence>
<organism evidence="2 3">
    <name type="scientific">Mycena albidolilacea</name>
    <dbReference type="NCBI Taxonomy" id="1033008"/>
    <lineage>
        <taxon>Eukaryota</taxon>
        <taxon>Fungi</taxon>
        <taxon>Dikarya</taxon>
        <taxon>Basidiomycota</taxon>
        <taxon>Agaricomycotina</taxon>
        <taxon>Agaricomycetes</taxon>
        <taxon>Agaricomycetidae</taxon>
        <taxon>Agaricales</taxon>
        <taxon>Marasmiineae</taxon>
        <taxon>Mycenaceae</taxon>
        <taxon>Mycena</taxon>
    </lineage>
</organism>
<dbReference type="EMBL" id="JARIHO010000019">
    <property type="protein sequence ID" value="KAJ7347335.1"/>
    <property type="molecule type" value="Genomic_DNA"/>
</dbReference>
<reference evidence="2" key="1">
    <citation type="submission" date="2023-03" db="EMBL/GenBank/DDBJ databases">
        <title>Massive genome expansion in bonnet fungi (Mycena s.s.) driven by repeated elements and novel gene families across ecological guilds.</title>
        <authorList>
            <consortium name="Lawrence Berkeley National Laboratory"/>
            <person name="Harder C.B."/>
            <person name="Miyauchi S."/>
            <person name="Viragh M."/>
            <person name="Kuo A."/>
            <person name="Thoen E."/>
            <person name="Andreopoulos B."/>
            <person name="Lu D."/>
            <person name="Skrede I."/>
            <person name="Drula E."/>
            <person name="Henrissat B."/>
            <person name="Morin E."/>
            <person name="Kohler A."/>
            <person name="Barry K."/>
            <person name="LaButti K."/>
            <person name="Morin E."/>
            <person name="Salamov A."/>
            <person name="Lipzen A."/>
            <person name="Mereny Z."/>
            <person name="Hegedus B."/>
            <person name="Baldrian P."/>
            <person name="Stursova M."/>
            <person name="Weitz H."/>
            <person name="Taylor A."/>
            <person name="Grigoriev I.V."/>
            <person name="Nagy L.G."/>
            <person name="Martin F."/>
            <person name="Kauserud H."/>
        </authorList>
    </citation>
    <scope>NUCLEOTIDE SEQUENCE</scope>
    <source>
        <strain evidence="2">CBHHK002</strain>
    </source>
</reference>
<feature type="region of interest" description="Disordered" evidence="1">
    <location>
        <begin position="64"/>
        <end position="89"/>
    </location>
</feature>
<comment type="caution">
    <text evidence="2">The sequence shown here is derived from an EMBL/GenBank/DDBJ whole genome shotgun (WGS) entry which is preliminary data.</text>
</comment>
<evidence type="ECO:0000256" key="1">
    <source>
        <dbReference type="SAM" id="MobiDB-lite"/>
    </source>
</evidence>
<feature type="compositionally biased region" description="Low complexity" evidence="1">
    <location>
        <begin position="78"/>
        <end position="89"/>
    </location>
</feature>
<evidence type="ECO:0000313" key="3">
    <source>
        <dbReference type="Proteomes" id="UP001218218"/>
    </source>
</evidence>
<dbReference type="Proteomes" id="UP001218218">
    <property type="component" value="Unassembled WGS sequence"/>
</dbReference>
<proteinExistence type="predicted"/>
<feature type="compositionally biased region" description="Acidic residues" evidence="1">
    <location>
        <begin position="68"/>
        <end position="77"/>
    </location>
</feature>